<proteinExistence type="predicted"/>
<dbReference type="PANTHER" id="PTHR30535">
    <property type="entry name" value="VITAMIN B12-BINDING PROTEIN"/>
    <property type="match status" value="1"/>
</dbReference>
<organism evidence="4 5">
    <name type="scientific">Thermodesulfovibrio yellowstonii</name>
    <dbReference type="NCBI Taxonomy" id="28262"/>
    <lineage>
        <taxon>Bacteria</taxon>
        <taxon>Pseudomonadati</taxon>
        <taxon>Nitrospirota</taxon>
        <taxon>Thermodesulfovibrionia</taxon>
        <taxon>Thermodesulfovibrionales</taxon>
        <taxon>Thermodesulfovibrionaceae</taxon>
        <taxon>Thermodesulfovibrio</taxon>
    </lineage>
</organism>
<sequence length="263" mass="29881">MKILVFFLIFLFFSTSSFAEVQRIISLAPSVTEAIYYLNATDRLVAVSNYCKWPEEIKSKTKVGGMINPSYEKILSLKPDLVVISKDVTPKEVYSRLIELGVKVYVYAPKSLEDISNELIRLGIVIGKEKEAKSIAYEFQKKLRKIRKVFKGQKALFIIWADPLTVAGKTSHINEVMNLLGLTNIAESSLINIERIIKMNPDIIFFGVGHKSSVSENLILKLRDTNAVKNGKVYYISDKIYHLSPRIIEGIDEMTNKTKAWKK</sequence>
<gene>
    <name evidence="4" type="ORF">TISLANDTSLP1_14260</name>
</gene>
<evidence type="ECO:0000313" key="5">
    <source>
        <dbReference type="Proteomes" id="UP001144297"/>
    </source>
</evidence>
<evidence type="ECO:0000259" key="3">
    <source>
        <dbReference type="PROSITE" id="PS50983"/>
    </source>
</evidence>
<dbReference type="SUPFAM" id="SSF53807">
    <property type="entry name" value="Helical backbone' metal receptor"/>
    <property type="match status" value="1"/>
</dbReference>
<dbReference type="AlphaFoldDB" id="A0A9W6LKX3"/>
<dbReference type="EMBL" id="BSDX01000001">
    <property type="protein sequence ID" value="GLI53733.1"/>
    <property type="molecule type" value="Genomic_DNA"/>
</dbReference>
<dbReference type="PANTHER" id="PTHR30535:SF34">
    <property type="entry name" value="MOLYBDATE-BINDING PROTEIN MOLA"/>
    <property type="match status" value="1"/>
</dbReference>
<dbReference type="InterPro" id="IPR002491">
    <property type="entry name" value="ABC_transptr_periplasmic_BD"/>
</dbReference>
<dbReference type="InterPro" id="IPR054828">
    <property type="entry name" value="Vit_B12_bind_prot"/>
</dbReference>
<protein>
    <submittedName>
        <fullName evidence="4">Fe3+-siderophore ABC transporter substrate-binding protein</fullName>
    </submittedName>
</protein>
<accession>A0A9W6LKX3</accession>
<evidence type="ECO:0000256" key="2">
    <source>
        <dbReference type="SAM" id="SignalP"/>
    </source>
</evidence>
<feature type="domain" description="Fe/B12 periplasmic-binding" evidence="3">
    <location>
        <begin position="23"/>
        <end position="263"/>
    </location>
</feature>
<keyword evidence="1 2" id="KW-0732">Signal</keyword>
<dbReference type="InterPro" id="IPR050902">
    <property type="entry name" value="ABC_Transporter_SBP"/>
</dbReference>
<keyword evidence="5" id="KW-1185">Reference proteome</keyword>
<name>A0A9W6LKX3_9BACT</name>
<dbReference type="PROSITE" id="PS50983">
    <property type="entry name" value="FE_B12_PBP"/>
    <property type="match status" value="1"/>
</dbReference>
<dbReference type="GO" id="GO:0071281">
    <property type="term" value="P:cellular response to iron ion"/>
    <property type="evidence" value="ECO:0007669"/>
    <property type="project" value="TreeGrafter"/>
</dbReference>
<dbReference type="Pfam" id="PF01497">
    <property type="entry name" value="Peripla_BP_2"/>
    <property type="match status" value="1"/>
</dbReference>
<dbReference type="NCBIfam" id="NF038402">
    <property type="entry name" value="TroA_like"/>
    <property type="match status" value="1"/>
</dbReference>
<evidence type="ECO:0000256" key="1">
    <source>
        <dbReference type="ARBA" id="ARBA00022729"/>
    </source>
</evidence>
<evidence type="ECO:0000313" key="4">
    <source>
        <dbReference type="EMBL" id="GLI53733.1"/>
    </source>
</evidence>
<feature type="signal peptide" evidence="2">
    <location>
        <begin position="1"/>
        <end position="19"/>
    </location>
</feature>
<dbReference type="Proteomes" id="UP001144297">
    <property type="component" value="Unassembled WGS sequence"/>
</dbReference>
<comment type="caution">
    <text evidence="4">The sequence shown here is derived from an EMBL/GenBank/DDBJ whole genome shotgun (WGS) entry which is preliminary data.</text>
</comment>
<dbReference type="Gene3D" id="3.40.50.1980">
    <property type="entry name" value="Nitrogenase molybdenum iron protein domain"/>
    <property type="match status" value="2"/>
</dbReference>
<reference evidence="4" key="1">
    <citation type="submission" date="2022-12" db="EMBL/GenBank/DDBJ databases">
        <title>Reference genome sequencing for broad-spectrum identification of bacterial and archaeal isolates by mass spectrometry.</title>
        <authorList>
            <person name="Sekiguchi Y."/>
            <person name="Tourlousse D.M."/>
        </authorList>
    </citation>
    <scope>NUCLEOTIDE SEQUENCE</scope>
    <source>
        <strain evidence="4">TSL-P1</strain>
    </source>
</reference>
<feature type="chain" id="PRO_5040977391" evidence="2">
    <location>
        <begin position="20"/>
        <end position="263"/>
    </location>
</feature>